<dbReference type="AlphaFoldDB" id="A0AAN7H940"/>
<dbReference type="Proteomes" id="UP001303760">
    <property type="component" value="Unassembled WGS sequence"/>
</dbReference>
<keyword evidence="2" id="KW-1185">Reference proteome</keyword>
<accession>A0AAN7H940</accession>
<proteinExistence type="predicted"/>
<reference evidence="1" key="2">
    <citation type="submission" date="2023-05" db="EMBL/GenBank/DDBJ databases">
        <authorList>
            <consortium name="Lawrence Berkeley National Laboratory"/>
            <person name="Steindorff A."/>
            <person name="Hensen N."/>
            <person name="Bonometti L."/>
            <person name="Westerberg I."/>
            <person name="Brannstrom I.O."/>
            <person name="Guillou S."/>
            <person name="Cros-Aarteil S."/>
            <person name="Calhoun S."/>
            <person name="Haridas S."/>
            <person name="Kuo A."/>
            <person name="Mondo S."/>
            <person name="Pangilinan J."/>
            <person name="Riley R."/>
            <person name="Labutti K."/>
            <person name="Andreopoulos B."/>
            <person name="Lipzen A."/>
            <person name="Chen C."/>
            <person name="Yanf M."/>
            <person name="Daum C."/>
            <person name="Ng V."/>
            <person name="Clum A."/>
            <person name="Ohm R."/>
            <person name="Martin F."/>
            <person name="Silar P."/>
            <person name="Natvig D."/>
            <person name="Lalanne C."/>
            <person name="Gautier V."/>
            <person name="Ament-Velasquez S.L."/>
            <person name="Kruys A."/>
            <person name="Hutchinson M.I."/>
            <person name="Powell A.J."/>
            <person name="Barry K."/>
            <person name="Miller A.N."/>
            <person name="Grigoriev I.V."/>
            <person name="Debuchy R."/>
            <person name="Gladieux P."/>
            <person name="Thoren M.H."/>
            <person name="Johannesson H."/>
        </authorList>
    </citation>
    <scope>NUCLEOTIDE SEQUENCE</scope>
    <source>
        <strain evidence="1">CBS 532.94</strain>
    </source>
</reference>
<gene>
    <name evidence="1" type="ORF">C8A03DRAFT_46014</name>
</gene>
<organism evidence="1 2">
    <name type="scientific">Achaetomium macrosporum</name>
    <dbReference type="NCBI Taxonomy" id="79813"/>
    <lineage>
        <taxon>Eukaryota</taxon>
        <taxon>Fungi</taxon>
        <taxon>Dikarya</taxon>
        <taxon>Ascomycota</taxon>
        <taxon>Pezizomycotina</taxon>
        <taxon>Sordariomycetes</taxon>
        <taxon>Sordariomycetidae</taxon>
        <taxon>Sordariales</taxon>
        <taxon>Chaetomiaceae</taxon>
        <taxon>Achaetomium</taxon>
    </lineage>
</organism>
<evidence type="ECO:0000313" key="2">
    <source>
        <dbReference type="Proteomes" id="UP001303760"/>
    </source>
</evidence>
<sequence length="229" mass="26672">MLAVYLLNGEIIYNGRTEETHRLPSLTTVSVYLRTHFFNQFHGPRIDRSLINKSCRFINVKLNARGIMTKGHLWKLGRMKPRSSLTPWRSDFPRRYIRMEAKRLVKAIDGGETLRFGSLWGRRDALTPYNAIFIWEDGDDGREIHANQQEVPSFVFTASRPKQPNSRTVGTNDIDHHVSLEVRFTDLDVEHRVPRLYVRRWLSGLCLFNGCPRNEVIFPWPPSVETIIP</sequence>
<name>A0AAN7H940_9PEZI</name>
<comment type="caution">
    <text evidence="1">The sequence shown here is derived from an EMBL/GenBank/DDBJ whole genome shotgun (WGS) entry which is preliminary data.</text>
</comment>
<evidence type="ECO:0000313" key="1">
    <source>
        <dbReference type="EMBL" id="KAK4235922.1"/>
    </source>
</evidence>
<dbReference type="EMBL" id="MU860228">
    <property type="protein sequence ID" value="KAK4235922.1"/>
    <property type="molecule type" value="Genomic_DNA"/>
</dbReference>
<protein>
    <submittedName>
        <fullName evidence="1">Uncharacterized protein</fullName>
    </submittedName>
</protein>
<reference evidence="1" key="1">
    <citation type="journal article" date="2023" name="Mol. Phylogenet. Evol.">
        <title>Genome-scale phylogeny and comparative genomics of the fungal order Sordariales.</title>
        <authorList>
            <person name="Hensen N."/>
            <person name="Bonometti L."/>
            <person name="Westerberg I."/>
            <person name="Brannstrom I.O."/>
            <person name="Guillou S."/>
            <person name="Cros-Aarteil S."/>
            <person name="Calhoun S."/>
            <person name="Haridas S."/>
            <person name="Kuo A."/>
            <person name="Mondo S."/>
            <person name="Pangilinan J."/>
            <person name="Riley R."/>
            <person name="LaButti K."/>
            <person name="Andreopoulos B."/>
            <person name="Lipzen A."/>
            <person name="Chen C."/>
            <person name="Yan M."/>
            <person name="Daum C."/>
            <person name="Ng V."/>
            <person name="Clum A."/>
            <person name="Steindorff A."/>
            <person name="Ohm R.A."/>
            <person name="Martin F."/>
            <person name="Silar P."/>
            <person name="Natvig D.O."/>
            <person name="Lalanne C."/>
            <person name="Gautier V."/>
            <person name="Ament-Velasquez S.L."/>
            <person name="Kruys A."/>
            <person name="Hutchinson M.I."/>
            <person name="Powell A.J."/>
            <person name="Barry K."/>
            <person name="Miller A.N."/>
            <person name="Grigoriev I.V."/>
            <person name="Debuchy R."/>
            <person name="Gladieux P."/>
            <person name="Hiltunen Thoren M."/>
            <person name="Johannesson H."/>
        </authorList>
    </citation>
    <scope>NUCLEOTIDE SEQUENCE</scope>
    <source>
        <strain evidence="1">CBS 532.94</strain>
    </source>
</reference>